<dbReference type="EMBL" id="BTGU01010283">
    <property type="protein sequence ID" value="GMN72184.1"/>
    <property type="molecule type" value="Genomic_DNA"/>
</dbReference>
<sequence length="264" mass="29655">MDKALVTSNKVPKLISRMVDGWFWALTSNGDFSVKSAYCEDQKARFASIASPIPIAAWSKLWKAKIHSRHQLLWWRLILDALLLRARLRRIFVVDDPFVSVLTNFVDFQDISDLFMAIFASLCIECIWKERNKIIHDKVKSPIDQIIREVRLMMESCSVAILPSPVGSTDLQRLWLPPPGRWIKCNVDAAVRSSFSVTAGIACDSEGAIVGVLLERTSLTEAKGALKNFSCWAVSVVPPRSLNFFAHSAAAWPAISGVFGFFYY</sequence>
<keyword evidence="5" id="KW-1185">Reference proteome</keyword>
<proteinExistence type="predicted"/>
<evidence type="ECO:0000313" key="1">
    <source>
        <dbReference type="EMBL" id="GMN72184.1"/>
    </source>
</evidence>
<protein>
    <recommendedName>
        <fullName evidence="6">RNase H type-1 domain-containing protein</fullName>
    </recommendedName>
</protein>
<dbReference type="EMBL" id="BTGU01010286">
    <property type="protein sequence ID" value="GMN72199.1"/>
    <property type="molecule type" value="Genomic_DNA"/>
</dbReference>
<evidence type="ECO:0000313" key="3">
    <source>
        <dbReference type="EMBL" id="GMN72195.1"/>
    </source>
</evidence>
<dbReference type="EMBL" id="BTGU01010284">
    <property type="protein sequence ID" value="GMN72188.1"/>
    <property type="molecule type" value="Genomic_DNA"/>
</dbReference>
<dbReference type="EMBL" id="BTGU01010285">
    <property type="protein sequence ID" value="GMN72195.1"/>
    <property type="molecule type" value="Genomic_DNA"/>
</dbReference>
<dbReference type="AlphaFoldDB" id="A0AA88ED15"/>
<name>A0AA88ED15_FICCA</name>
<evidence type="ECO:0000313" key="2">
    <source>
        <dbReference type="EMBL" id="GMN72188.1"/>
    </source>
</evidence>
<evidence type="ECO:0008006" key="6">
    <source>
        <dbReference type="Google" id="ProtNLM"/>
    </source>
</evidence>
<evidence type="ECO:0000313" key="4">
    <source>
        <dbReference type="EMBL" id="GMN72199.1"/>
    </source>
</evidence>
<dbReference type="Proteomes" id="UP001187192">
    <property type="component" value="Unassembled WGS sequence"/>
</dbReference>
<gene>
    <name evidence="1" type="ORF">TIFTF001_051953</name>
    <name evidence="2" type="ORF">TIFTF001_051954</name>
    <name evidence="3" type="ORF">TIFTF001_051957</name>
    <name evidence="4" type="ORF">TIFTF001_051958</name>
</gene>
<evidence type="ECO:0000313" key="5">
    <source>
        <dbReference type="Proteomes" id="UP001187192"/>
    </source>
</evidence>
<comment type="caution">
    <text evidence="2">The sequence shown here is derived from an EMBL/GenBank/DDBJ whole genome shotgun (WGS) entry which is preliminary data.</text>
</comment>
<organism evidence="2 5">
    <name type="scientific">Ficus carica</name>
    <name type="common">Common fig</name>
    <dbReference type="NCBI Taxonomy" id="3494"/>
    <lineage>
        <taxon>Eukaryota</taxon>
        <taxon>Viridiplantae</taxon>
        <taxon>Streptophyta</taxon>
        <taxon>Embryophyta</taxon>
        <taxon>Tracheophyta</taxon>
        <taxon>Spermatophyta</taxon>
        <taxon>Magnoliopsida</taxon>
        <taxon>eudicotyledons</taxon>
        <taxon>Gunneridae</taxon>
        <taxon>Pentapetalae</taxon>
        <taxon>rosids</taxon>
        <taxon>fabids</taxon>
        <taxon>Rosales</taxon>
        <taxon>Moraceae</taxon>
        <taxon>Ficeae</taxon>
        <taxon>Ficus</taxon>
    </lineage>
</organism>
<accession>A0AA88ED15</accession>
<reference evidence="2" key="1">
    <citation type="submission" date="2023-07" db="EMBL/GenBank/DDBJ databases">
        <title>draft genome sequence of fig (Ficus carica).</title>
        <authorList>
            <person name="Takahashi T."/>
            <person name="Nishimura K."/>
        </authorList>
    </citation>
    <scope>NUCLEOTIDE SEQUENCE</scope>
</reference>